<dbReference type="STRING" id="554055.A0A2P6UZF1"/>
<name>A0A2P6UZF1_9CHLO</name>
<keyword evidence="5" id="KW-1185">Reference proteome</keyword>
<evidence type="ECO:0000313" key="5">
    <source>
        <dbReference type="Proteomes" id="UP000239649"/>
    </source>
</evidence>
<dbReference type="PANTHER" id="PTHR21497:SF24">
    <property type="entry name" value="E3 UBIQUITIN-PROTEIN LIGASE UBR1"/>
    <property type="match status" value="1"/>
</dbReference>
<keyword evidence="1" id="KW-0479">Metal-binding</keyword>
<feature type="domain" description="E3 ubiquitin-protein ligase UBR1-like winged-helix" evidence="3">
    <location>
        <begin position="517"/>
        <end position="601"/>
    </location>
</feature>
<dbReference type="Proteomes" id="UP000239649">
    <property type="component" value="Unassembled WGS sequence"/>
</dbReference>
<dbReference type="UniPathway" id="UPA00143"/>
<dbReference type="AlphaFoldDB" id="A0A2P6UZF1"/>
<keyword evidence="1" id="KW-0833">Ubl conjugation pathway</keyword>
<sequence length="654" mass="69890">MSSWRPSGCCPRHKPAGKGAADAAPPALPPGEAAVARAAIACAAVRLQLALEGSLSGQVDVAAVEGAVAARLVAWLGQLAQAPAVRALVCEELLAPVTPSVAALAGSLAATAGLPAEAAAVARMLQQQREALLGRLVAVLPVPGEPAEGGSGDLSAAAALACRPLPIPGAAAQQLSLLYWQMSAVLPLQASLVEELATLHILLLYSVPFKAHYGRVLLCFYPHLGALGKRHAVTKALDRLTVQVFHLEETCLELAERDSLLEGLLRSLLSVLQLGVDASGRLNGDRQQLAGRQYLRIAADLHMCLSHSGVVLQLLGGPQGHLFRPSFLQVFRVMQGACPVRRKLGDHVLYESSAWVNIVQLEVHMSHMLKQGALHTFMKAAEAGEVPHERCAAALAFALEHTLAAVEVAAGRMQTAEEPHSFWSSVLSGQADTSATPGPYLAAAATALGAAPGQAEAGRAWAARRWEMCGVAAERVLAWMSQIRQRLWVRNGQQLLRLEAFYYSAYCVWHPTYSPLQLRRALVHILAAGARSHSEMADELPYELAHSAEFDQALEQVADYRPPTAAATGRYTLKRGLWAEFDPFFLHYTRRNLQSALHTAQESGAWQPEWQVAGGLPPLPAPMGGLQRMLHHLLRMVWTSLLLACTDGGGGASP</sequence>
<proteinExistence type="inferred from homology"/>
<comment type="caution">
    <text evidence="4">The sequence shown here is derived from an EMBL/GenBank/DDBJ whole genome shotgun (WGS) entry which is preliminary data.</text>
</comment>
<evidence type="ECO:0000313" key="4">
    <source>
        <dbReference type="EMBL" id="PSC67217.1"/>
    </source>
</evidence>
<evidence type="ECO:0000256" key="1">
    <source>
        <dbReference type="RuleBase" id="RU366018"/>
    </source>
</evidence>
<reference evidence="4 5" key="1">
    <citation type="journal article" date="2018" name="Plant J.">
        <title>Genome sequences of Chlorella sorokiniana UTEX 1602 and Micractinium conductrix SAG 241.80: implications to maltose excretion by a green alga.</title>
        <authorList>
            <person name="Arriola M.B."/>
            <person name="Velmurugan N."/>
            <person name="Zhang Y."/>
            <person name="Plunkett M.H."/>
            <person name="Hondzo H."/>
            <person name="Barney B.M."/>
        </authorList>
    </citation>
    <scope>NUCLEOTIDE SEQUENCE [LARGE SCALE GENOMIC DNA]</scope>
    <source>
        <strain evidence="4 5">SAG 241.80</strain>
    </source>
</reference>
<feature type="region of interest" description="Disordered" evidence="2">
    <location>
        <begin position="1"/>
        <end position="25"/>
    </location>
</feature>
<keyword evidence="1" id="KW-0808">Transferase</keyword>
<gene>
    <name evidence="4" type="ORF">C2E20_9091</name>
</gene>
<accession>A0A2P6UZF1</accession>
<dbReference type="GO" id="GO:0061630">
    <property type="term" value="F:ubiquitin protein ligase activity"/>
    <property type="evidence" value="ECO:0007669"/>
    <property type="project" value="UniProtKB-UniRule"/>
</dbReference>
<keyword evidence="1" id="KW-0862">Zinc</keyword>
<comment type="function">
    <text evidence="1">Ubiquitin ligase protein which is a component of the N-end rule pathway. Recognizes and binds to proteins bearing specific N-terminal residues that are destabilizing according to the N-end rule, leading to their ubiquitination and subsequent degradation.</text>
</comment>
<comment type="catalytic activity">
    <reaction evidence="1">
        <text>S-ubiquitinyl-[E2 ubiquitin-conjugating enzyme]-L-cysteine + [acceptor protein]-L-lysine = [E2 ubiquitin-conjugating enzyme]-L-cysteine + N(6)-ubiquitinyl-[acceptor protein]-L-lysine.</text>
        <dbReference type="EC" id="2.3.2.27"/>
    </reaction>
</comment>
<dbReference type="Gene3D" id="1.10.10.2670">
    <property type="entry name" value="E3 ubiquitin-protein ligase"/>
    <property type="match status" value="1"/>
</dbReference>
<dbReference type="GO" id="GO:0016874">
    <property type="term" value="F:ligase activity"/>
    <property type="evidence" value="ECO:0007669"/>
    <property type="project" value="UniProtKB-KW"/>
</dbReference>
<dbReference type="InterPro" id="IPR042065">
    <property type="entry name" value="E3_ELL-like"/>
</dbReference>
<dbReference type="GO" id="GO:0071596">
    <property type="term" value="P:ubiquitin-dependent protein catabolic process via the N-end rule pathway"/>
    <property type="evidence" value="ECO:0007669"/>
    <property type="project" value="UniProtKB-UniRule"/>
</dbReference>
<dbReference type="PANTHER" id="PTHR21497">
    <property type="entry name" value="UBIQUITIN LIGASE E3 ALPHA-RELATED"/>
    <property type="match status" value="1"/>
</dbReference>
<dbReference type="SUPFAM" id="SSF46785">
    <property type="entry name" value="Winged helix' DNA-binding domain"/>
    <property type="match status" value="1"/>
</dbReference>
<dbReference type="EC" id="2.3.2.27" evidence="1"/>
<comment type="similarity">
    <text evidence="1">Belongs to the E3 ubiquitin-protein ligase UBR1-like family.</text>
</comment>
<dbReference type="InterPro" id="IPR039164">
    <property type="entry name" value="UBR1-like"/>
</dbReference>
<organism evidence="4 5">
    <name type="scientific">Micractinium conductrix</name>
    <dbReference type="NCBI Taxonomy" id="554055"/>
    <lineage>
        <taxon>Eukaryota</taxon>
        <taxon>Viridiplantae</taxon>
        <taxon>Chlorophyta</taxon>
        <taxon>core chlorophytes</taxon>
        <taxon>Trebouxiophyceae</taxon>
        <taxon>Chlorellales</taxon>
        <taxon>Chlorellaceae</taxon>
        <taxon>Chlorella clade</taxon>
        <taxon>Micractinium</taxon>
    </lineage>
</organism>
<dbReference type="InterPro" id="IPR055194">
    <property type="entry name" value="UBR1-like_WH"/>
</dbReference>
<keyword evidence="1" id="KW-0863">Zinc-finger</keyword>
<dbReference type="OrthoDB" id="514308at2759"/>
<dbReference type="InterPro" id="IPR036390">
    <property type="entry name" value="WH_DNA-bd_sf"/>
</dbReference>
<dbReference type="GO" id="GO:0000151">
    <property type="term" value="C:ubiquitin ligase complex"/>
    <property type="evidence" value="ECO:0007669"/>
    <property type="project" value="TreeGrafter"/>
</dbReference>
<evidence type="ECO:0000256" key="2">
    <source>
        <dbReference type="SAM" id="MobiDB-lite"/>
    </source>
</evidence>
<comment type="pathway">
    <text evidence="1">Protein modification; protein ubiquitination.</text>
</comment>
<dbReference type="EMBL" id="LHPF02000072">
    <property type="protein sequence ID" value="PSC67217.1"/>
    <property type="molecule type" value="Genomic_DNA"/>
</dbReference>
<evidence type="ECO:0000259" key="3">
    <source>
        <dbReference type="Pfam" id="PF22960"/>
    </source>
</evidence>
<dbReference type="GO" id="GO:0016567">
    <property type="term" value="P:protein ubiquitination"/>
    <property type="evidence" value="ECO:0007669"/>
    <property type="project" value="UniProtKB-UniRule"/>
</dbReference>
<dbReference type="Pfam" id="PF22960">
    <property type="entry name" value="WHD_UBR1"/>
    <property type="match status" value="1"/>
</dbReference>
<protein>
    <recommendedName>
        <fullName evidence="1">E3 ubiquitin-protein ligase</fullName>
        <ecNumber evidence="1">2.3.2.27</ecNumber>
    </recommendedName>
</protein>
<dbReference type="GO" id="GO:0005737">
    <property type="term" value="C:cytoplasm"/>
    <property type="evidence" value="ECO:0007669"/>
    <property type="project" value="TreeGrafter"/>
</dbReference>
<dbReference type="GO" id="GO:0008270">
    <property type="term" value="F:zinc ion binding"/>
    <property type="evidence" value="ECO:0007669"/>
    <property type="project" value="UniProtKB-UniRule"/>
</dbReference>